<dbReference type="InterPro" id="IPR047640">
    <property type="entry name" value="RpiR-like"/>
</dbReference>
<proteinExistence type="predicted"/>
<keyword evidence="7" id="KW-1185">Reference proteome</keyword>
<gene>
    <name evidence="6" type="ORF">CBW46_010750</name>
</gene>
<evidence type="ECO:0000256" key="3">
    <source>
        <dbReference type="ARBA" id="ARBA00023163"/>
    </source>
</evidence>
<keyword evidence="1" id="KW-0805">Transcription regulation</keyword>
<name>A0A2W1N9Q3_PAEXE</name>
<dbReference type="GO" id="GO:0097367">
    <property type="term" value="F:carbohydrate derivative binding"/>
    <property type="evidence" value="ECO:0007669"/>
    <property type="project" value="InterPro"/>
</dbReference>
<dbReference type="GO" id="GO:0003677">
    <property type="term" value="F:DNA binding"/>
    <property type="evidence" value="ECO:0007669"/>
    <property type="project" value="UniProtKB-KW"/>
</dbReference>
<dbReference type="OrthoDB" id="6590756at2"/>
<dbReference type="InterPro" id="IPR000281">
    <property type="entry name" value="HTH_RpiR"/>
</dbReference>
<dbReference type="Proteomes" id="UP000214746">
    <property type="component" value="Unassembled WGS sequence"/>
</dbReference>
<keyword evidence="2" id="KW-0238">DNA-binding</keyword>
<dbReference type="SUPFAM" id="SSF46689">
    <property type="entry name" value="Homeodomain-like"/>
    <property type="match status" value="1"/>
</dbReference>
<evidence type="ECO:0000256" key="2">
    <source>
        <dbReference type="ARBA" id="ARBA00023125"/>
    </source>
</evidence>
<dbReference type="Pfam" id="PF01380">
    <property type="entry name" value="SIS"/>
    <property type="match status" value="1"/>
</dbReference>
<dbReference type="AlphaFoldDB" id="A0A2W1N9Q3"/>
<feature type="domain" description="HTH rpiR-type" evidence="4">
    <location>
        <begin position="1"/>
        <end position="77"/>
    </location>
</feature>
<dbReference type="PANTHER" id="PTHR30514:SF1">
    <property type="entry name" value="HTH-TYPE TRANSCRIPTIONAL REGULATOR HEXR-RELATED"/>
    <property type="match status" value="1"/>
</dbReference>
<dbReference type="Pfam" id="PF01418">
    <property type="entry name" value="HTH_6"/>
    <property type="match status" value="1"/>
</dbReference>
<dbReference type="RefSeq" id="WP_089200003.1">
    <property type="nucleotide sequence ID" value="NZ_NHRJ02000004.1"/>
</dbReference>
<accession>A0A2W1N9Q3</accession>
<evidence type="ECO:0000256" key="1">
    <source>
        <dbReference type="ARBA" id="ARBA00023015"/>
    </source>
</evidence>
<dbReference type="InterPro" id="IPR046348">
    <property type="entry name" value="SIS_dom_sf"/>
</dbReference>
<dbReference type="InterPro" id="IPR001347">
    <property type="entry name" value="SIS_dom"/>
</dbReference>
<evidence type="ECO:0000313" key="6">
    <source>
        <dbReference type="EMBL" id="PZE21147.1"/>
    </source>
</evidence>
<dbReference type="SUPFAM" id="SSF53697">
    <property type="entry name" value="SIS domain"/>
    <property type="match status" value="1"/>
</dbReference>
<dbReference type="Gene3D" id="1.10.10.10">
    <property type="entry name" value="Winged helix-like DNA-binding domain superfamily/Winged helix DNA-binding domain"/>
    <property type="match status" value="1"/>
</dbReference>
<dbReference type="InterPro" id="IPR036388">
    <property type="entry name" value="WH-like_DNA-bd_sf"/>
</dbReference>
<feature type="domain" description="SIS" evidence="5">
    <location>
        <begin position="105"/>
        <end position="245"/>
    </location>
</feature>
<dbReference type="InterPro" id="IPR035472">
    <property type="entry name" value="RpiR-like_SIS"/>
</dbReference>
<dbReference type="InterPro" id="IPR009057">
    <property type="entry name" value="Homeodomain-like_sf"/>
</dbReference>
<evidence type="ECO:0000259" key="4">
    <source>
        <dbReference type="PROSITE" id="PS51071"/>
    </source>
</evidence>
<evidence type="ECO:0000313" key="7">
    <source>
        <dbReference type="Proteomes" id="UP000214746"/>
    </source>
</evidence>
<dbReference type="CDD" id="cd05013">
    <property type="entry name" value="SIS_RpiR"/>
    <property type="match status" value="1"/>
</dbReference>
<dbReference type="GO" id="GO:0003700">
    <property type="term" value="F:DNA-binding transcription factor activity"/>
    <property type="evidence" value="ECO:0007669"/>
    <property type="project" value="InterPro"/>
</dbReference>
<dbReference type="PROSITE" id="PS51071">
    <property type="entry name" value="HTH_RPIR"/>
    <property type="match status" value="1"/>
</dbReference>
<dbReference type="Gene3D" id="3.40.50.10490">
    <property type="entry name" value="Glucose-6-phosphate isomerase like protein, domain 1"/>
    <property type="match status" value="1"/>
</dbReference>
<dbReference type="PANTHER" id="PTHR30514">
    <property type="entry name" value="GLUCOKINASE"/>
    <property type="match status" value="1"/>
</dbReference>
<reference evidence="6" key="1">
    <citation type="submission" date="2018-06" db="EMBL/GenBank/DDBJ databases">
        <title>Paenibacillus xerothermodurans sp. nov. an extremely dry heat resistant spore forming bacterium isolated from the soil of Cape Canaveral, Florida.</title>
        <authorList>
            <person name="Seuylemezian A."/>
            <person name="Kaur N."/>
            <person name="Patil P."/>
            <person name="Patil P."/>
            <person name="Mayilraj S."/>
            <person name="Vaishampayan P."/>
        </authorList>
    </citation>
    <scope>NUCLEOTIDE SEQUENCE [LARGE SCALE GENOMIC DNA]</scope>
    <source>
        <strain evidence="6">ATCC 27380</strain>
    </source>
</reference>
<dbReference type="GO" id="GO:1901135">
    <property type="term" value="P:carbohydrate derivative metabolic process"/>
    <property type="evidence" value="ECO:0007669"/>
    <property type="project" value="InterPro"/>
</dbReference>
<evidence type="ECO:0000259" key="5">
    <source>
        <dbReference type="PROSITE" id="PS51464"/>
    </source>
</evidence>
<protein>
    <submittedName>
        <fullName evidence="6">MurR/RpiR family transcriptional regulator</fullName>
    </submittedName>
</protein>
<comment type="caution">
    <text evidence="6">The sequence shown here is derived from an EMBL/GenBank/DDBJ whole genome shotgun (WGS) entry which is preliminary data.</text>
</comment>
<sequence>MRFEERVQKFEYKLNDTDDQIVEYIIKNKKDTVQLSIQSLAAKLFTVPNTVTRLSKKLGYDGFSQLKNRLKDELQTTDRDQVADNLHHNIQRTLSLLDPEKIAMVNRMIQDAGRVLFFGVGDSLPFCEMMVKHLKIVGKAAEYYIHRHEMIHEISHLTGDDLIFFISLSGETPQVLEMAELCRQRGVAIVSLTHFSRNSLQQLAVVNLYCYSPKLMLNEHNITDKTPLMIVIRLLSEHYWNLSSA</sequence>
<dbReference type="PROSITE" id="PS51464">
    <property type="entry name" value="SIS"/>
    <property type="match status" value="1"/>
</dbReference>
<dbReference type="EMBL" id="NHRJ02000004">
    <property type="protein sequence ID" value="PZE21147.1"/>
    <property type="molecule type" value="Genomic_DNA"/>
</dbReference>
<keyword evidence="3" id="KW-0804">Transcription</keyword>
<organism evidence="6 7">
    <name type="scientific">Paenibacillus xerothermodurans</name>
    <dbReference type="NCBI Taxonomy" id="1977292"/>
    <lineage>
        <taxon>Bacteria</taxon>
        <taxon>Bacillati</taxon>
        <taxon>Bacillota</taxon>
        <taxon>Bacilli</taxon>
        <taxon>Bacillales</taxon>
        <taxon>Paenibacillaceae</taxon>
        <taxon>Paenibacillus</taxon>
    </lineage>
</organism>